<accession>A0AAU2JI87</accession>
<keyword evidence="1" id="KW-0732">Signal</keyword>
<name>A0AAU2JI87_9ACTN</name>
<sequence length="148" mass="15497">MKHMPYSLGVLPLTLLALLAPTPALAAPDAAAGRSAPGAARGGHTAAEISRFLTGFYGDHGPSETDRQRYVSQVLKDKQQENKEADVVLCAQNQPLDIGVGPVTVAQSAAVGWATVTTHWGAGVTDTFTAYVRLDSDPIRLDDVICAG</sequence>
<feature type="signal peptide" evidence="1">
    <location>
        <begin position="1"/>
        <end position="26"/>
    </location>
</feature>
<protein>
    <submittedName>
        <fullName evidence="2">Uncharacterized protein</fullName>
    </submittedName>
</protein>
<feature type="chain" id="PRO_5043491464" evidence="1">
    <location>
        <begin position="27"/>
        <end position="148"/>
    </location>
</feature>
<organism evidence="2">
    <name type="scientific">Streptomyces sp. NBC_00049</name>
    <dbReference type="NCBI Taxonomy" id="2903617"/>
    <lineage>
        <taxon>Bacteria</taxon>
        <taxon>Bacillati</taxon>
        <taxon>Actinomycetota</taxon>
        <taxon>Actinomycetes</taxon>
        <taxon>Kitasatosporales</taxon>
        <taxon>Streptomycetaceae</taxon>
        <taxon>Streptomyces</taxon>
    </lineage>
</organism>
<proteinExistence type="predicted"/>
<evidence type="ECO:0000313" key="2">
    <source>
        <dbReference type="EMBL" id="WTU72088.1"/>
    </source>
</evidence>
<gene>
    <name evidence="2" type="ORF">OG327_01395</name>
</gene>
<evidence type="ECO:0000256" key="1">
    <source>
        <dbReference type="SAM" id="SignalP"/>
    </source>
</evidence>
<dbReference type="EMBL" id="CP108264">
    <property type="protein sequence ID" value="WTU72088.1"/>
    <property type="molecule type" value="Genomic_DNA"/>
</dbReference>
<reference evidence="2" key="1">
    <citation type="submission" date="2022-10" db="EMBL/GenBank/DDBJ databases">
        <title>The complete genomes of actinobacterial strains from the NBC collection.</title>
        <authorList>
            <person name="Joergensen T.S."/>
            <person name="Alvarez Arevalo M."/>
            <person name="Sterndorff E.B."/>
            <person name="Faurdal D."/>
            <person name="Vuksanovic O."/>
            <person name="Mourched A.-S."/>
            <person name="Charusanti P."/>
            <person name="Shaw S."/>
            <person name="Blin K."/>
            <person name="Weber T."/>
        </authorList>
    </citation>
    <scope>NUCLEOTIDE SEQUENCE</scope>
    <source>
        <strain evidence="2">NBC_00049</strain>
    </source>
</reference>
<dbReference type="AlphaFoldDB" id="A0AAU2JI87"/>